<dbReference type="InterPro" id="IPR036249">
    <property type="entry name" value="Thioredoxin-like_sf"/>
</dbReference>
<dbReference type="EMBL" id="NJBA01000004">
    <property type="protein sequence ID" value="OWP50193.1"/>
    <property type="molecule type" value="Genomic_DNA"/>
</dbReference>
<gene>
    <name evidence="2" type="ORF">CEG18_11580</name>
</gene>
<dbReference type="Pfam" id="PF13417">
    <property type="entry name" value="GST_N_3"/>
    <property type="match status" value="1"/>
</dbReference>
<evidence type="ECO:0000313" key="2">
    <source>
        <dbReference type="EMBL" id="OWP50193.1"/>
    </source>
</evidence>
<dbReference type="CDD" id="cd00570">
    <property type="entry name" value="GST_N_family"/>
    <property type="match status" value="1"/>
</dbReference>
<dbReference type="InterPro" id="IPR004045">
    <property type="entry name" value="Glutathione_S-Trfase_N"/>
</dbReference>
<evidence type="ECO:0000259" key="1">
    <source>
        <dbReference type="PROSITE" id="PS50404"/>
    </source>
</evidence>
<dbReference type="STRING" id="46680.GCA_000807755_02758"/>
<dbReference type="AlphaFoldDB" id="A0A2D0ADP2"/>
<dbReference type="GO" id="GO:0006559">
    <property type="term" value="P:L-phenylalanine catabolic process"/>
    <property type="evidence" value="ECO:0007669"/>
    <property type="project" value="TreeGrafter"/>
</dbReference>
<dbReference type="InterPro" id="IPR036282">
    <property type="entry name" value="Glutathione-S-Trfase_C_sf"/>
</dbReference>
<evidence type="ECO:0000313" key="3">
    <source>
        <dbReference type="Proteomes" id="UP000198145"/>
    </source>
</evidence>
<sequence>MQQKLPHLIGMLDSPYVRRVAITLRLLGIEFSHQPLSVFRTYEEFRGINPVVKAPTLVLGGGEVLMDSTLIIDYLEHRAGRSLMPAEPAARLRATRLLGLALAVMEKAVQRYYEQQRPEDKQLASWQERVDQQLHAALAQLEGELREMSLDAGAPLDQAGLSIAVAWTFVQLLHCEDVPADSYPAVRDWAEQAEALDVFKVFPPV</sequence>
<dbReference type="SUPFAM" id="SSF52833">
    <property type="entry name" value="Thioredoxin-like"/>
    <property type="match status" value="1"/>
</dbReference>
<feature type="domain" description="GST N-terminal" evidence="1">
    <location>
        <begin position="4"/>
        <end position="83"/>
    </location>
</feature>
<dbReference type="GO" id="GO:0006749">
    <property type="term" value="P:glutathione metabolic process"/>
    <property type="evidence" value="ECO:0007669"/>
    <property type="project" value="TreeGrafter"/>
</dbReference>
<dbReference type="PANTHER" id="PTHR42673">
    <property type="entry name" value="MALEYLACETOACETATE ISOMERASE"/>
    <property type="match status" value="1"/>
</dbReference>
<dbReference type="GO" id="GO:0004364">
    <property type="term" value="F:glutathione transferase activity"/>
    <property type="evidence" value="ECO:0007669"/>
    <property type="project" value="TreeGrafter"/>
</dbReference>
<protein>
    <submittedName>
        <fullName evidence="2">Glutathione S-transferase</fullName>
    </submittedName>
</protein>
<dbReference type="Gene3D" id="3.40.30.10">
    <property type="entry name" value="Glutaredoxin"/>
    <property type="match status" value="1"/>
</dbReference>
<dbReference type="PANTHER" id="PTHR42673:SF21">
    <property type="entry name" value="GLUTATHIONE S-TRANSFERASE YFCF"/>
    <property type="match status" value="1"/>
</dbReference>
<dbReference type="SUPFAM" id="SSF47616">
    <property type="entry name" value="GST C-terminal domain-like"/>
    <property type="match status" value="1"/>
</dbReference>
<dbReference type="Gene3D" id="1.20.1050.10">
    <property type="match status" value="1"/>
</dbReference>
<name>A0A2D0ADP2_PSENT</name>
<dbReference type="PROSITE" id="PS50404">
    <property type="entry name" value="GST_NTER"/>
    <property type="match status" value="1"/>
</dbReference>
<accession>A0A2D0ADP2</accession>
<comment type="caution">
    <text evidence="2">The sequence shown here is derived from an EMBL/GenBank/DDBJ whole genome shotgun (WGS) entry which is preliminary data.</text>
</comment>
<dbReference type="GO" id="GO:0016034">
    <property type="term" value="F:maleylacetoacetate isomerase activity"/>
    <property type="evidence" value="ECO:0007669"/>
    <property type="project" value="TreeGrafter"/>
</dbReference>
<organism evidence="2 3">
    <name type="scientific">Pseudomonas nitroreducens</name>
    <dbReference type="NCBI Taxonomy" id="46680"/>
    <lineage>
        <taxon>Bacteria</taxon>
        <taxon>Pseudomonadati</taxon>
        <taxon>Pseudomonadota</taxon>
        <taxon>Gammaproteobacteria</taxon>
        <taxon>Pseudomonadales</taxon>
        <taxon>Pseudomonadaceae</taxon>
        <taxon>Pseudomonas</taxon>
    </lineage>
</organism>
<keyword evidence="2" id="KW-0808">Transferase</keyword>
<dbReference type="RefSeq" id="WP_088417625.1">
    <property type="nucleotide sequence ID" value="NZ_NJBA01000004.1"/>
</dbReference>
<reference evidence="2 3" key="1">
    <citation type="submission" date="2017-06" db="EMBL/GenBank/DDBJ databases">
        <title>Draft genome of Pseudomonas nitroreducens DF05.</title>
        <authorList>
            <person name="Iyer R."/>
        </authorList>
    </citation>
    <scope>NUCLEOTIDE SEQUENCE [LARGE SCALE GENOMIC DNA]</scope>
    <source>
        <strain evidence="2 3">DF05</strain>
    </source>
</reference>
<dbReference type="eggNOG" id="COG0625">
    <property type="taxonomic scope" value="Bacteria"/>
</dbReference>
<dbReference type="Proteomes" id="UP000198145">
    <property type="component" value="Unassembled WGS sequence"/>
</dbReference>
<proteinExistence type="predicted"/>